<protein>
    <submittedName>
        <fullName evidence="5">LacI family transcriptional regulator</fullName>
    </submittedName>
</protein>
<sequence>MSDVARLAGVSIKTVSRVVNDEPGVHAETAERVVSAIERLGFRRNIGALNLRRGSSTGTIGIVVEDLANPFYSGLSRAAEEVARRHGRQVLTGSSDEDTGRERELSLEFCARRVDGLIVVPAGRRHGYLVPEIASGIPVVFVDRPPGDVVVDTVLVDNVAGAAGAVTHLAGHGHRRIGFLGDAAAIFTAGERLRGFREGCARAGIRFDERLVAMGPHTLGDVPATLRRLLGGTSPATALVTGNNRITVLVLRALAGAPHRPALVGFDDFELADLLDPPVSVVGLDPAVLGKAAAELLFARLDGDTSPPRRIVLPVRLVARGSGEVGP</sequence>
<feature type="domain" description="HTH lacI-type" evidence="4">
    <location>
        <begin position="1"/>
        <end position="53"/>
    </location>
</feature>
<dbReference type="SUPFAM" id="SSF47413">
    <property type="entry name" value="lambda repressor-like DNA-binding domains"/>
    <property type="match status" value="1"/>
</dbReference>
<dbReference type="RefSeq" id="WP_075124440.1">
    <property type="nucleotide sequence ID" value="NZ_MSIE01000006.1"/>
</dbReference>
<dbReference type="OrthoDB" id="59108at2"/>
<dbReference type="Gene3D" id="3.40.50.2300">
    <property type="match status" value="2"/>
</dbReference>
<reference evidence="5 6" key="1">
    <citation type="submission" date="2016-12" db="EMBL/GenBank/DDBJ databases">
        <title>The draft genome sequence of Actinophytocola sp. 11-183.</title>
        <authorList>
            <person name="Wang W."/>
            <person name="Yuan L."/>
        </authorList>
    </citation>
    <scope>NUCLEOTIDE SEQUENCE [LARGE SCALE GENOMIC DNA]</scope>
    <source>
        <strain evidence="5 6">11-183</strain>
    </source>
</reference>
<dbReference type="PROSITE" id="PS50932">
    <property type="entry name" value="HTH_LACI_2"/>
    <property type="match status" value="1"/>
</dbReference>
<dbReference type="GO" id="GO:0000976">
    <property type="term" value="F:transcription cis-regulatory region binding"/>
    <property type="evidence" value="ECO:0007669"/>
    <property type="project" value="TreeGrafter"/>
</dbReference>
<dbReference type="Pfam" id="PF13377">
    <property type="entry name" value="Peripla_BP_3"/>
    <property type="match status" value="1"/>
</dbReference>
<dbReference type="SMART" id="SM00354">
    <property type="entry name" value="HTH_LACI"/>
    <property type="match status" value="1"/>
</dbReference>
<dbReference type="GO" id="GO:0003700">
    <property type="term" value="F:DNA-binding transcription factor activity"/>
    <property type="evidence" value="ECO:0007669"/>
    <property type="project" value="TreeGrafter"/>
</dbReference>
<keyword evidence="2" id="KW-0238">DNA-binding</keyword>
<evidence type="ECO:0000313" key="5">
    <source>
        <dbReference type="EMBL" id="OLF18710.1"/>
    </source>
</evidence>
<keyword evidence="1" id="KW-0805">Transcription regulation</keyword>
<dbReference type="InterPro" id="IPR028082">
    <property type="entry name" value="Peripla_BP_I"/>
</dbReference>
<keyword evidence="3" id="KW-0804">Transcription</keyword>
<accession>A0A1Q8CWI0</accession>
<dbReference type="InterPro" id="IPR000843">
    <property type="entry name" value="HTH_LacI"/>
</dbReference>
<keyword evidence="6" id="KW-1185">Reference proteome</keyword>
<dbReference type="PANTHER" id="PTHR30146:SF109">
    <property type="entry name" value="HTH-TYPE TRANSCRIPTIONAL REGULATOR GALS"/>
    <property type="match status" value="1"/>
</dbReference>
<proteinExistence type="predicted"/>
<organism evidence="5 6">
    <name type="scientific">Actinophytocola xanthii</name>
    <dbReference type="NCBI Taxonomy" id="1912961"/>
    <lineage>
        <taxon>Bacteria</taxon>
        <taxon>Bacillati</taxon>
        <taxon>Actinomycetota</taxon>
        <taxon>Actinomycetes</taxon>
        <taxon>Pseudonocardiales</taxon>
        <taxon>Pseudonocardiaceae</taxon>
    </lineage>
</organism>
<evidence type="ECO:0000256" key="2">
    <source>
        <dbReference type="ARBA" id="ARBA00023125"/>
    </source>
</evidence>
<dbReference type="Proteomes" id="UP000185596">
    <property type="component" value="Unassembled WGS sequence"/>
</dbReference>
<dbReference type="InterPro" id="IPR010982">
    <property type="entry name" value="Lambda_DNA-bd_dom_sf"/>
</dbReference>
<dbReference type="EMBL" id="MSIE01000006">
    <property type="protein sequence ID" value="OLF18710.1"/>
    <property type="molecule type" value="Genomic_DNA"/>
</dbReference>
<gene>
    <name evidence="5" type="ORF">BU204_05100</name>
</gene>
<evidence type="ECO:0000313" key="6">
    <source>
        <dbReference type="Proteomes" id="UP000185596"/>
    </source>
</evidence>
<dbReference type="Pfam" id="PF00356">
    <property type="entry name" value="LacI"/>
    <property type="match status" value="1"/>
</dbReference>
<dbReference type="AlphaFoldDB" id="A0A1Q8CWI0"/>
<dbReference type="Gene3D" id="1.10.260.40">
    <property type="entry name" value="lambda repressor-like DNA-binding domains"/>
    <property type="match status" value="1"/>
</dbReference>
<name>A0A1Q8CWI0_9PSEU</name>
<dbReference type="SUPFAM" id="SSF53822">
    <property type="entry name" value="Periplasmic binding protein-like I"/>
    <property type="match status" value="1"/>
</dbReference>
<comment type="caution">
    <text evidence="5">The sequence shown here is derived from an EMBL/GenBank/DDBJ whole genome shotgun (WGS) entry which is preliminary data.</text>
</comment>
<dbReference type="CDD" id="cd01392">
    <property type="entry name" value="HTH_LacI"/>
    <property type="match status" value="1"/>
</dbReference>
<dbReference type="InterPro" id="IPR046335">
    <property type="entry name" value="LacI/GalR-like_sensor"/>
</dbReference>
<dbReference type="PANTHER" id="PTHR30146">
    <property type="entry name" value="LACI-RELATED TRANSCRIPTIONAL REPRESSOR"/>
    <property type="match status" value="1"/>
</dbReference>
<dbReference type="STRING" id="1912961.BU204_05100"/>
<dbReference type="CDD" id="cd06267">
    <property type="entry name" value="PBP1_LacI_sugar_binding-like"/>
    <property type="match status" value="1"/>
</dbReference>
<evidence type="ECO:0000256" key="3">
    <source>
        <dbReference type="ARBA" id="ARBA00023163"/>
    </source>
</evidence>
<evidence type="ECO:0000256" key="1">
    <source>
        <dbReference type="ARBA" id="ARBA00023015"/>
    </source>
</evidence>
<evidence type="ECO:0000259" key="4">
    <source>
        <dbReference type="PROSITE" id="PS50932"/>
    </source>
</evidence>
<dbReference type="PROSITE" id="PS00356">
    <property type="entry name" value="HTH_LACI_1"/>
    <property type="match status" value="1"/>
</dbReference>